<dbReference type="AlphaFoldDB" id="A0AAV5S3Z8"/>
<dbReference type="InterPro" id="IPR000407">
    <property type="entry name" value="GDA1_CD39_NTPase"/>
</dbReference>
<dbReference type="Pfam" id="PF01150">
    <property type="entry name" value="GDA1_CD39"/>
    <property type="match status" value="1"/>
</dbReference>
<comment type="subcellular location">
    <subcellularLocation>
        <location evidence="1">Golgi apparatus membrane</location>
        <topology evidence="1">Single-pass type II membrane protein</topology>
    </subcellularLocation>
</comment>
<dbReference type="Gene3D" id="3.30.420.150">
    <property type="entry name" value="Exopolyphosphatase. Domain 2"/>
    <property type="match status" value="1"/>
</dbReference>
<dbReference type="PANTHER" id="PTHR11782">
    <property type="entry name" value="ADENOSINE/GUANOSINE DIPHOSPHATASE"/>
    <property type="match status" value="1"/>
</dbReference>
<keyword evidence="10" id="KW-0472">Membrane</keyword>
<feature type="binding site" evidence="7">
    <location>
        <begin position="262"/>
        <end position="266"/>
    </location>
    <ligand>
        <name>ATP</name>
        <dbReference type="ChEBI" id="CHEBI:30616"/>
    </ligand>
</feature>
<evidence type="ECO:0000256" key="7">
    <source>
        <dbReference type="PIRSR" id="PIRSR600407-2"/>
    </source>
</evidence>
<dbReference type="GO" id="GO:0004382">
    <property type="term" value="F:GDP phosphatase activity"/>
    <property type="evidence" value="ECO:0007669"/>
    <property type="project" value="UniProtKB-EC"/>
</dbReference>
<dbReference type="PANTHER" id="PTHR11782:SF83">
    <property type="entry name" value="GUANOSINE-DIPHOSPHATASE"/>
    <property type="match status" value="1"/>
</dbReference>
<dbReference type="EC" id="3.6.1.42" evidence="5"/>
<keyword evidence="10" id="KW-1133">Transmembrane helix</keyword>
<keyword evidence="7" id="KW-0067">ATP-binding</keyword>
<evidence type="ECO:0000256" key="3">
    <source>
        <dbReference type="ARBA" id="ARBA00022801"/>
    </source>
</evidence>
<gene>
    <name evidence="11" type="ORF">DAKH74_041630</name>
</gene>
<dbReference type="EMBL" id="BTGD01000013">
    <property type="protein sequence ID" value="GMM57547.1"/>
    <property type="molecule type" value="Genomic_DNA"/>
</dbReference>
<dbReference type="Proteomes" id="UP001377567">
    <property type="component" value="Unassembled WGS sequence"/>
</dbReference>
<evidence type="ECO:0000256" key="8">
    <source>
        <dbReference type="RuleBase" id="RU003833"/>
    </source>
</evidence>
<accession>A0AAV5S3Z8</accession>
<reference evidence="11 12" key="1">
    <citation type="journal article" date="2023" name="Elife">
        <title>Identification of key yeast species and microbe-microbe interactions impacting larval growth of Drosophila in the wild.</title>
        <authorList>
            <person name="Mure A."/>
            <person name="Sugiura Y."/>
            <person name="Maeda R."/>
            <person name="Honda K."/>
            <person name="Sakurai N."/>
            <person name="Takahashi Y."/>
            <person name="Watada M."/>
            <person name="Katoh T."/>
            <person name="Gotoh A."/>
            <person name="Gotoh Y."/>
            <person name="Taniguchi I."/>
            <person name="Nakamura K."/>
            <person name="Hayashi T."/>
            <person name="Katayama T."/>
            <person name="Uemura T."/>
            <person name="Hattori Y."/>
        </authorList>
    </citation>
    <scope>NUCLEOTIDE SEQUENCE [LARGE SCALE GENOMIC DNA]</scope>
    <source>
        <strain evidence="11 12">KH-74</strain>
    </source>
</reference>
<protein>
    <recommendedName>
        <fullName evidence="5">guanosine-diphosphatase</fullName>
        <ecNumber evidence="5">3.6.1.42</ecNumber>
    </recommendedName>
</protein>
<dbReference type="GO" id="GO:0017111">
    <property type="term" value="F:ribonucleoside triphosphate phosphatase activity"/>
    <property type="evidence" value="ECO:0007669"/>
    <property type="project" value="TreeGrafter"/>
</dbReference>
<keyword evidence="12" id="KW-1185">Reference proteome</keyword>
<evidence type="ECO:0000313" key="11">
    <source>
        <dbReference type="EMBL" id="GMM57547.1"/>
    </source>
</evidence>
<dbReference type="GO" id="GO:0005524">
    <property type="term" value="F:ATP binding"/>
    <property type="evidence" value="ECO:0007669"/>
    <property type="project" value="UniProtKB-KW"/>
</dbReference>
<dbReference type="PROSITE" id="PS01238">
    <property type="entry name" value="GDA1_CD39_NTPASE"/>
    <property type="match status" value="1"/>
</dbReference>
<sequence length="536" mass="57855">MAPLLRNYRFLIGAFAVIMLFFLIKTSTTVGTSMDIARNVAGTVNRPGTPPDFTTQPVEANPGYISDPKTENANPGLADAVKQQTEQAAKASSSSGKASGSCTKDHQYVVMIDAGSSGSRVHVYEFDVCTMPPTLIKETFEMLKPGLSSFKSDAVGAAASLDPLLEIALKAVPENKRGCTPVAVKATAGLRLLGEAMSSKILAQVRTHLEDDYPFAVVDGEGISIMGGDQEGVYAWITTNYLLGNIGAESKRDTSAIFDLGGGSTQIVFEPSFPPSEKMVDGEYKYDLDFGEFKYELYQFSHLGYGLNEGRNKINTVLVENAIKAGKFKIGDNSRTHDLTSPCLPPKTSAKDVTVKMADGSEYVINFHGPPEGHGAGAQCRFLADQVLNKDAKCTVPPCSFNGVHQPSLVRQFRESSDLYIFSYFYDRTRPLGMPLSFTLGELADLTRSVCNGGEDVWEAVFGGLDGSLAELQNDPLFCQDLSFEVSLLHTGYDIPLSRELKTAQTIGGNELGWCLGASLPLLSGDGWKCKVSKMN</sequence>
<name>A0AAV5S3Z8_MAUHU</name>
<keyword evidence="10" id="KW-0812">Transmembrane</keyword>
<comment type="similarity">
    <text evidence="2 8">Belongs to the GDA1/CD39 NTPase family.</text>
</comment>
<comment type="function">
    <text evidence="4">After transfer of sugars to endogenous macromolecular acceptors, the enzyme converts nucleoside diphosphates to nucleoside monophosphates which in turn exit the Golgi lumen in a coupled antiporter reaction, allowing entry of additional nucleotide sugar from the cytosol.</text>
</comment>
<proteinExistence type="inferred from homology"/>
<evidence type="ECO:0000256" key="5">
    <source>
        <dbReference type="ARBA" id="ARBA00038903"/>
    </source>
</evidence>
<feature type="transmembrane region" description="Helical" evidence="10">
    <location>
        <begin position="7"/>
        <end position="24"/>
    </location>
</feature>
<dbReference type="GO" id="GO:0006487">
    <property type="term" value="P:protein N-linked glycosylation"/>
    <property type="evidence" value="ECO:0007669"/>
    <property type="project" value="TreeGrafter"/>
</dbReference>
<comment type="caution">
    <text evidence="11">The sequence shown here is derived from an EMBL/GenBank/DDBJ whole genome shotgun (WGS) entry which is preliminary data.</text>
</comment>
<dbReference type="CDD" id="cd24040">
    <property type="entry name" value="ASKHA_NBD_GDA1"/>
    <property type="match status" value="1"/>
</dbReference>
<organism evidence="11 12">
    <name type="scientific">Maudiozyma humilis</name>
    <name type="common">Sour dough yeast</name>
    <name type="synonym">Kazachstania humilis</name>
    <dbReference type="NCBI Taxonomy" id="51915"/>
    <lineage>
        <taxon>Eukaryota</taxon>
        <taxon>Fungi</taxon>
        <taxon>Dikarya</taxon>
        <taxon>Ascomycota</taxon>
        <taxon>Saccharomycotina</taxon>
        <taxon>Saccharomycetes</taxon>
        <taxon>Saccharomycetales</taxon>
        <taxon>Saccharomycetaceae</taxon>
        <taxon>Maudiozyma</taxon>
    </lineage>
</organism>
<feature type="region of interest" description="Disordered" evidence="9">
    <location>
        <begin position="47"/>
        <end position="75"/>
    </location>
</feature>
<evidence type="ECO:0000256" key="10">
    <source>
        <dbReference type="SAM" id="Phobius"/>
    </source>
</evidence>
<keyword evidence="3 8" id="KW-0378">Hydrolase</keyword>
<evidence type="ECO:0000256" key="4">
    <source>
        <dbReference type="ARBA" id="ARBA00037742"/>
    </source>
</evidence>
<evidence type="ECO:0000256" key="9">
    <source>
        <dbReference type="SAM" id="MobiDB-lite"/>
    </source>
</evidence>
<evidence type="ECO:0000256" key="6">
    <source>
        <dbReference type="PIRSR" id="PIRSR600407-1"/>
    </source>
</evidence>
<evidence type="ECO:0000256" key="1">
    <source>
        <dbReference type="ARBA" id="ARBA00004323"/>
    </source>
</evidence>
<feature type="active site" description="Proton acceptor" evidence="6">
    <location>
        <position position="231"/>
    </location>
</feature>
<dbReference type="GO" id="GO:0000139">
    <property type="term" value="C:Golgi membrane"/>
    <property type="evidence" value="ECO:0007669"/>
    <property type="project" value="UniProtKB-SubCell"/>
</dbReference>
<keyword evidence="7" id="KW-0547">Nucleotide-binding</keyword>
<dbReference type="GO" id="GO:0009134">
    <property type="term" value="P:nucleoside diphosphate catabolic process"/>
    <property type="evidence" value="ECO:0007669"/>
    <property type="project" value="TreeGrafter"/>
</dbReference>
<evidence type="ECO:0000256" key="2">
    <source>
        <dbReference type="ARBA" id="ARBA00009283"/>
    </source>
</evidence>
<evidence type="ECO:0000313" key="12">
    <source>
        <dbReference type="Proteomes" id="UP001377567"/>
    </source>
</evidence>
<dbReference type="GO" id="GO:0045134">
    <property type="term" value="F:UDP phosphatase activity"/>
    <property type="evidence" value="ECO:0007669"/>
    <property type="project" value="TreeGrafter"/>
</dbReference>
<dbReference type="Gene3D" id="3.30.420.40">
    <property type="match status" value="1"/>
</dbReference>